<evidence type="ECO:0000256" key="11">
    <source>
        <dbReference type="PIRSR" id="PIRSR601382-2"/>
    </source>
</evidence>
<dbReference type="UniPathway" id="UPA00378"/>
<sequence length="535" mass="59175">MGWLIPITAALAGQKGKDYDYTGFDSNQTRRTEAVVEMFRFAWSGYYTYAFPNDDLQPVNNSFANTRNGWGATAIDALSTAVIMQQTDIVNQILDFVPTIDFTKTGEGTRPGALADVSLFETTIRYIGGLLSGYDLLKGPFEHLDVDEDKVEALLKQCIVLADALKFAFNTTTGIPINNIFIHNQTFAQRYRIPDGTWSAGLAELGTLVLEWQHLSDLSGNAEYGELAQKAMNYFLKPSEEVWPGLTGGNFSVETGKILDAYGGWTSGNDSAYEYLIKMYAYDPEKYGLYKDRFTAAADSTIAHLLSSPSSRPDLTVASSFAGQAPQNYSEQLACFIGGSFILGSTVLSKPDYLTAGLDFAEFCANGYRYAPSGIGPVIYSWNTTELAWPQFANQSSFYENSGWFIDDNGAFGGGLTPEAVESWYYAYQVTGNQYWRDVAWALTLAQNRTERVGSGFSSIRNVLSEDGGGWTNRMQSFFLAEVLKYQYLIQAPEELKGEWDVEYAPDGVGQGGNVNPWIYNTEAHPFKVRAKTPV</sequence>
<evidence type="ECO:0000256" key="5">
    <source>
        <dbReference type="ARBA" id="ARBA00022801"/>
    </source>
</evidence>
<evidence type="ECO:0000256" key="4">
    <source>
        <dbReference type="ARBA" id="ARBA00022729"/>
    </source>
</evidence>
<evidence type="ECO:0000256" key="9">
    <source>
        <dbReference type="ARBA" id="ARBA00047669"/>
    </source>
</evidence>
<comment type="catalytic activity">
    <reaction evidence="9">
        <text>N(4)-(alpha-D-Man-(1-&gt;2)-alpha-D-Man-(1-&gt;2)-alpha-D-Man-(1-&gt;3)-[alpha-D-Man-(1-&gt;3)-[alpha-D-Man-(1-&gt;2)-alpha-D-Man-(1-&gt;6)]-alpha-D-Man-(1-&gt;6)]-beta-D-Man-(1-&gt;4)-beta-D-GlcNAc-(1-&gt;4)-beta-D-GlcNAc)-L-asparaginyl-[protein] (N-glucan mannose isomer 8A1,2,3B1,3) + 3 H2O = N(4)-(alpha-D-Man-(1-&gt;3)-[alpha-D-Man-(1-&gt;3)-[alpha-D-Man-(1-&gt;6)]-alpha-D-Man-(1-&gt;6)]-beta-D-Man-(1-&gt;4)-beta-D-GlcNAc-(1-&gt;4)-beta-D-GlcNAc)-L-asparaginyl-[protein] (N-glucan mannose isomer 5A1,2) + 3 beta-D-mannose</text>
        <dbReference type="Rhea" id="RHEA:56028"/>
        <dbReference type="Rhea" id="RHEA-COMP:14358"/>
        <dbReference type="Rhea" id="RHEA-COMP:14367"/>
        <dbReference type="ChEBI" id="CHEBI:15377"/>
        <dbReference type="ChEBI" id="CHEBI:28563"/>
        <dbReference type="ChEBI" id="CHEBI:59087"/>
        <dbReference type="ChEBI" id="CHEBI:60628"/>
        <dbReference type="EC" id="3.2.1.113"/>
    </reaction>
</comment>
<evidence type="ECO:0000256" key="3">
    <source>
        <dbReference type="ARBA" id="ARBA00007658"/>
    </source>
</evidence>
<evidence type="ECO:0000256" key="6">
    <source>
        <dbReference type="ARBA" id="ARBA00023157"/>
    </source>
</evidence>
<feature type="disulfide bond" evidence="12">
    <location>
        <begin position="335"/>
        <end position="364"/>
    </location>
</feature>
<name>A0A2V1DBL4_9PLEO</name>
<evidence type="ECO:0000256" key="1">
    <source>
        <dbReference type="ARBA" id="ARBA00001913"/>
    </source>
</evidence>
<dbReference type="GO" id="GO:0004571">
    <property type="term" value="F:mannosyl-oligosaccharide 1,2-alpha-mannosidase activity"/>
    <property type="evidence" value="ECO:0007669"/>
    <property type="project" value="UniProtKB-EC"/>
</dbReference>
<dbReference type="GO" id="GO:0016020">
    <property type="term" value="C:membrane"/>
    <property type="evidence" value="ECO:0007669"/>
    <property type="project" value="InterPro"/>
</dbReference>
<evidence type="ECO:0000313" key="14">
    <source>
        <dbReference type="EMBL" id="PVH95500.1"/>
    </source>
</evidence>
<keyword evidence="5 13" id="KW-0378">Hydrolase</keyword>
<proteinExistence type="inferred from homology"/>
<keyword evidence="8 13" id="KW-0326">Glycosidase</keyword>
<keyword evidence="11" id="KW-0106">Calcium</keyword>
<keyword evidence="11" id="KW-0479">Metal-binding</keyword>
<dbReference type="FunFam" id="1.50.10.10:FF:000047">
    <property type="entry name" value="Mannosyl-oligosaccharide alpha-1,2-mannosidase"/>
    <property type="match status" value="1"/>
</dbReference>
<keyword evidence="6 12" id="KW-1015">Disulfide bond</keyword>
<keyword evidence="7" id="KW-0325">Glycoprotein</keyword>
<organism evidence="14 15">
    <name type="scientific">Periconia macrospinosa</name>
    <dbReference type="NCBI Taxonomy" id="97972"/>
    <lineage>
        <taxon>Eukaryota</taxon>
        <taxon>Fungi</taxon>
        <taxon>Dikarya</taxon>
        <taxon>Ascomycota</taxon>
        <taxon>Pezizomycotina</taxon>
        <taxon>Dothideomycetes</taxon>
        <taxon>Pleosporomycetidae</taxon>
        <taxon>Pleosporales</taxon>
        <taxon>Massarineae</taxon>
        <taxon>Periconiaceae</taxon>
        <taxon>Periconia</taxon>
    </lineage>
</organism>
<dbReference type="STRING" id="97972.A0A2V1DBL4"/>
<keyword evidence="15" id="KW-1185">Reference proteome</keyword>
<feature type="binding site" evidence="11">
    <location>
        <position position="522"/>
    </location>
    <ligand>
        <name>Ca(2+)</name>
        <dbReference type="ChEBI" id="CHEBI:29108"/>
    </ligand>
</feature>
<comment type="similarity">
    <text evidence="3 13">Belongs to the glycosyl hydrolase 47 family.</text>
</comment>
<evidence type="ECO:0000256" key="7">
    <source>
        <dbReference type="ARBA" id="ARBA00023180"/>
    </source>
</evidence>
<dbReference type="SUPFAM" id="SSF48225">
    <property type="entry name" value="Seven-hairpin glycosidases"/>
    <property type="match status" value="1"/>
</dbReference>
<evidence type="ECO:0000256" key="12">
    <source>
        <dbReference type="PIRSR" id="PIRSR601382-3"/>
    </source>
</evidence>
<dbReference type="AlphaFoldDB" id="A0A2V1DBL4"/>
<reference evidence="14 15" key="1">
    <citation type="journal article" date="2018" name="Sci. Rep.">
        <title>Comparative genomics provides insights into the lifestyle and reveals functional heterogeneity of dark septate endophytic fungi.</title>
        <authorList>
            <person name="Knapp D.G."/>
            <person name="Nemeth J.B."/>
            <person name="Barry K."/>
            <person name="Hainaut M."/>
            <person name="Henrissat B."/>
            <person name="Johnson J."/>
            <person name="Kuo A."/>
            <person name="Lim J.H.P."/>
            <person name="Lipzen A."/>
            <person name="Nolan M."/>
            <person name="Ohm R.A."/>
            <person name="Tamas L."/>
            <person name="Grigoriev I.V."/>
            <person name="Spatafora J.W."/>
            <person name="Nagy L.G."/>
            <person name="Kovacs G.M."/>
        </authorList>
    </citation>
    <scope>NUCLEOTIDE SEQUENCE [LARGE SCALE GENOMIC DNA]</scope>
    <source>
        <strain evidence="14 15">DSE2036</strain>
    </source>
</reference>
<dbReference type="EC" id="3.2.1.-" evidence="13"/>
<dbReference type="OrthoDB" id="8118055at2759"/>
<dbReference type="PANTHER" id="PTHR11742:SF101">
    <property type="entry name" value="MANNOSYL-OLIGOSACCHARIDE ALPHA-1,2-MANNOSIDASE 1B"/>
    <property type="match status" value="1"/>
</dbReference>
<dbReference type="PRINTS" id="PR00747">
    <property type="entry name" value="GLYHDRLASE47"/>
</dbReference>
<accession>A0A2V1DBL4</accession>
<dbReference type="Proteomes" id="UP000244855">
    <property type="component" value="Unassembled WGS sequence"/>
</dbReference>
<comment type="cofactor">
    <cofactor evidence="1 11">
        <name>Ca(2+)</name>
        <dbReference type="ChEBI" id="CHEBI:29108"/>
    </cofactor>
</comment>
<evidence type="ECO:0000256" key="10">
    <source>
        <dbReference type="ARBA" id="ARBA00048605"/>
    </source>
</evidence>
<dbReference type="Pfam" id="PF01532">
    <property type="entry name" value="Glyco_hydro_47"/>
    <property type="match status" value="1"/>
</dbReference>
<dbReference type="GO" id="GO:0036503">
    <property type="term" value="P:ERAD pathway"/>
    <property type="evidence" value="ECO:0007669"/>
    <property type="project" value="UniProtKB-ARBA"/>
</dbReference>
<dbReference type="EMBL" id="KZ805494">
    <property type="protein sequence ID" value="PVH95500.1"/>
    <property type="molecule type" value="Genomic_DNA"/>
</dbReference>
<dbReference type="InterPro" id="IPR050749">
    <property type="entry name" value="Glycosyl_Hydrolase_47"/>
</dbReference>
<dbReference type="GO" id="GO:0005509">
    <property type="term" value="F:calcium ion binding"/>
    <property type="evidence" value="ECO:0007669"/>
    <property type="project" value="InterPro"/>
</dbReference>
<evidence type="ECO:0000313" key="15">
    <source>
        <dbReference type="Proteomes" id="UP000244855"/>
    </source>
</evidence>
<dbReference type="GO" id="GO:0005975">
    <property type="term" value="P:carbohydrate metabolic process"/>
    <property type="evidence" value="ECO:0007669"/>
    <property type="project" value="InterPro"/>
</dbReference>
<dbReference type="GO" id="GO:0005783">
    <property type="term" value="C:endoplasmic reticulum"/>
    <property type="evidence" value="ECO:0007669"/>
    <property type="project" value="TreeGrafter"/>
</dbReference>
<comment type="catalytic activity">
    <reaction evidence="10">
        <text>N(4)-(alpha-D-Man-(1-&gt;2)-alpha-D-Man-(1-&gt;2)-alpha-D-Man-(1-&gt;3)-[alpha-D-Man-(1-&gt;2)-alpha-D-Man-(1-&gt;3)-[alpha-D-Man-(1-&gt;2)-alpha-D-Man-(1-&gt;6)]-alpha-D-Man-(1-&gt;6)]-beta-D-Man-(1-&gt;4)-beta-D-GlcNAc-(1-&gt;4)-beta-D-GlcNAc)-L-asparaginyl-[protein] (N-glucan mannose isomer 9A1,2,3B1,2,3) + 4 H2O = N(4)-(alpha-D-Man-(1-&gt;3)-[alpha-D-Man-(1-&gt;3)-[alpha-D-Man-(1-&gt;6)]-alpha-D-Man-(1-&gt;6)]-beta-D-Man-(1-&gt;4)-beta-D-GlcNAc-(1-&gt;4)-beta-D-GlcNAc)-L-asparaginyl-[protein] (N-glucan mannose isomer 5A1,2) + 4 beta-D-mannose</text>
        <dbReference type="Rhea" id="RHEA:56008"/>
        <dbReference type="Rhea" id="RHEA-COMP:14356"/>
        <dbReference type="Rhea" id="RHEA-COMP:14367"/>
        <dbReference type="ChEBI" id="CHEBI:15377"/>
        <dbReference type="ChEBI" id="CHEBI:28563"/>
        <dbReference type="ChEBI" id="CHEBI:59087"/>
        <dbReference type="ChEBI" id="CHEBI:139493"/>
        <dbReference type="EC" id="3.2.1.113"/>
    </reaction>
</comment>
<comment type="pathway">
    <text evidence="2">Protein modification; protein glycosylation.</text>
</comment>
<dbReference type="PANTHER" id="PTHR11742">
    <property type="entry name" value="MANNOSYL-OLIGOSACCHARIDE ALPHA-1,2-MANNOSIDASE-RELATED"/>
    <property type="match status" value="1"/>
</dbReference>
<evidence type="ECO:0000256" key="13">
    <source>
        <dbReference type="RuleBase" id="RU361193"/>
    </source>
</evidence>
<keyword evidence="4" id="KW-0732">Signal</keyword>
<dbReference type="Gene3D" id="1.50.10.10">
    <property type="match status" value="1"/>
</dbReference>
<protein>
    <recommendedName>
        <fullName evidence="13">alpha-1,2-Mannosidase</fullName>
        <ecNumber evidence="13">3.2.1.-</ecNumber>
    </recommendedName>
</protein>
<dbReference type="InterPro" id="IPR012341">
    <property type="entry name" value="6hp_glycosidase-like_sf"/>
</dbReference>
<dbReference type="InterPro" id="IPR036026">
    <property type="entry name" value="Seven-hairpin_glycosidases"/>
</dbReference>
<evidence type="ECO:0000256" key="8">
    <source>
        <dbReference type="ARBA" id="ARBA00023295"/>
    </source>
</evidence>
<evidence type="ECO:0000256" key="2">
    <source>
        <dbReference type="ARBA" id="ARBA00004922"/>
    </source>
</evidence>
<dbReference type="InterPro" id="IPR001382">
    <property type="entry name" value="Glyco_hydro_47"/>
</dbReference>
<gene>
    <name evidence="14" type="ORF">DM02DRAFT_720767</name>
</gene>